<keyword evidence="3" id="KW-1185">Reference proteome</keyword>
<gene>
    <name evidence="2" type="ORF">DSW25_11710</name>
</gene>
<accession>A0A073IGI2</accession>
<dbReference type="GO" id="GO:0016791">
    <property type="term" value="F:phosphatase activity"/>
    <property type="evidence" value="ECO:0007669"/>
    <property type="project" value="TreeGrafter"/>
</dbReference>
<evidence type="ECO:0000259" key="1">
    <source>
        <dbReference type="Pfam" id="PF00149"/>
    </source>
</evidence>
<evidence type="ECO:0000313" key="3">
    <source>
        <dbReference type="Proteomes" id="UP000027734"/>
    </source>
</evidence>
<dbReference type="InterPro" id="IPR029052">
    <property type="entry name" value="Metallo-depent_PP-like"/>
</dbReference>
<dbReference type="InterPro" id="IPR004843">
    <property type="entry name" value="Calcineurin-like_PHP"/>
</dbReference>
<dbReference type="AlphaFoldDB" id="A0A073IGI2"/>
<reference evidence="2 3" key="1">
    <citation type="submission" date="2014-01" db="EMBL/GenBank/DDBJ databases">
        <title>Sulfitobacter donghicola JCM 14565 Genome Sequencing.</title>
        <authorList>
            <person name="Lai Q."/>
            <person name="Hong Z."/>
        </authorList>
    </citation>
    <scope>NUCLEOTIDE SEQUENCE [LARGE SCALE GENOMIC DNA]</scope>
    <source>
        <strain evidence="2 3">JCM 14565</strain>
    </source>
</reference>
<organism evidence="2 3">
    <name type="scientific">Sulfitobacter donghicola DSW-25 = KCTC 12864 = JCM 14565</name>
    <dbReference type="NCBI Taxonomy" id="1300350"/>
    <lineage>
        <taxon>Bacteria</taxon>
        <taxon>Pseudomonadati</taxon>
        <taxon>Pseudomonadota</taxon>
        <taxon>Alphaproteobacteria</taxon>
        <taxon>Rhodobacterales</taxon>
        <taxon>Roseobacteraceae</taxon>
        <taxon>Sulfitobacter</taxon>
    </lineage>
</organism>
<dbReference type="PANTHER" id="PTHR42850">
    <property type="entry name" value="METALLOPHOSPHOESTERASE"/>
    <property type="match status" value="1"/>
</dbReference>
<dbReference type="GO" id="GO:0110154">
    <property type="term" value="P:RNA decapping"/>
    <property type="evidence" value="ECO:0007669"/>
    <property type="project" value="TreeGrafter"/>
</dbReference>
<name>A0A073IGI2_9RHOB</name>
<dbReference type="PANTHER" id="PTHR42850:SF4">
    <property type="entry name" value="ZINC-DEPENDENT ENDOPOLYPHOSPHATASE"/>
    <property type="match status" value="1"/>
</dbReference>
<dbReference type="OrthoDB" id="9807890at2"/>
<sequence length="298" mass="33170">MTIEMKFSSYSLPWRDLPGLLPENVEVFAIGDIHGQADLLERVLEEIRHTPRNGAARHLVFLGDLIDRGPSSIRAVDLAMRGAALAKADVLHVLPGNHDLALHFGLLSENLLSLWISGGGKTVLSEMGISEEAHTTLEIQGELRKMLHPDYLELMADGPTFLQLGDLLFVHAGVHPHGDIPEFLDQDRFFIGEDYHWATIRYPFLSHREGWDLRDPDPERREEKRTVIVHGHTPALRSVIAIDADLEICDGVESHRTIALDIGAAYRPQLGYAHIRSRGDQAEVRIHAVKGGAPESVL</sequence>
<dbReference type="EMBL" id="JAMC01000004">
    <property type="protein sequence ID" value="KEJ88909.1"/>
    <property type="molecule type" value="Genomic_DNA"/>
</dbReference>
<evidence type="ECO:0000313" key="2">
    <source>
        <dbReference type="EMBL" id="KEJ88909.1"/>
    </source>
</evidence>
<dbReference type="STRING" id="1300350.Z948_1266"/>
<dbReference type="SUPFAM" id="SSF56300">
    <property type="entry name" value="Metallo-dependent phosphatases"/>
    <property type="match status" value="1"/>
</dbReference>
<dbReference type="eggNOG" id="COG0639">
    <property type="taxonomic scope" value="Bacteria"/>
</dbReference>
<dbReference type="GO" id="GO:0005737">
    <property type="term" value="C:cytoplasm"/>
    <property type="evidence" value="ECO:0007669"/>
    <property type="project" value="TreeGrafter"/>
</dbReference>
<dbReference type="InterPro" id="IPR050126">
    <property type="entry name" value="Ap4A_hydrolase"/>
</dbReference>
<feature type="domain" description="Calcineurin-like phosphoesterase" evidence="1">
    <location>
        <begin position="27"/>
        <end position="236"/>
    </location>
</feature>
<dbReference type="GO" id="GO:0008803">
    <property type="term" value="F:bis(5'-nucleosyl)-tetraphosphatase (symmetrical) activity"/>
    <property type="evidence" value="ECO:0007669"/>
    <property type="project" value="TreeGrafter"/>
</dbReference>
<dbReference type="Gene3D" id="3.60.21.10">
    <property type="match status" value="1"/>
</dbReference>
<dbReference type="Pfam" id="PF00149">
    <property type="entry name" value="Metallophos"/>
    <property type="match status" value="1"/>
</dbReference>
<comment type="caution">
    <text evidence="2">The sequence shown here is derived from an EMBL/GenBank/DDBJ whole genome shotgun (WGS) entry which is preliminary data.</text>
</comment>
<protein>
    <submittedName>
        <fullName evidence="2">Metallophosphoesterase</fullName>
    </submittedName>
</protein>
<proteinExistence type="predicted"/>
<dbReference type="RefSeq" id="WP_025058691.1">
    <property type="nucleotide sequence ID" value="NZ_JAMC01000004.1"/>
</dbReference>
<dbReference type="Proteomes" id="UP000027734">
    <property type="component" value="Unassembled WGS sequence"/>
</dbReference>